<name>R7UAX8_CAPTE</name>
<dbReference type="GO" id="GO:0005737">
    <property type="term" value="C:cytoplasm"/>
    <property type="evidence" value="ECO:0007669"/>
    <property type="project" value="TreeGrafter"/>
</dbReference>
<dbReference type="HOGENOM" id="CLU_2461025_0_0_1"/>
<dbReference type="Gene3D" id="1.10.238.10">
    <property type="entry name" value="EF-hand"/>
    <property type="match status" value="1"/>
</dbReference>
<reference evidence="4" key="1">
    <citation type="submission" date="2012-12" db="EMBL/GenBank/DDBJ databases">
        <authorList>
            <person name="Hellsten U."/>
            <person name="Grimwood J."/>
            <person name="Chapman J.A."/>
            <person name="Shapiro H."/>
            <person name="Aerts A."/>
            <person name="Otillar R.P."/>
            <person name="Terry A.Y."/>
            <person name="Boore J.L."/>
            <person name="Simakov O."/>
            <person name="Marletaz F."/>
            <person name="Cho S.-J."/>
            <person name="Edsinger-Gonzales E."/>
            <person name="Havlak P."/>
            <person name="Kuo D.-H."/>
            <person name="Larsson T."/>
            <person name="Lv J."/>
            <person name="Arendt D."/>
            <person name="Savage R."/>
            <person name="Osoegawa K."/>
            <person name="de Jong P."/>
            <person name="Lindberg D.R."/>
            <person name="Seaver E.C."/>
            <person name="Weisblat D.A."/>
            <person name="Putnam N.H."/>
            <person name="Grigoriev I.V."/>
            <person name="Rokhsar D.S."/>
        </authorList>
    </citation>
    <scope>NUCLEOTIDE SEQUENCE</scope>
    <source>
        <strain evidence="4">I ESC-2004</strain>
    </source>
</reference>
<evidence type="ECO:0000313" key="2">
    <source>
        <dbReference type="EMBL" id="ELU03291.1"/>
    </source>
</evidence>
<evidence type="ECO:0000259" key="1">
    <source>
        <dbReference type="PROSITE" id="PS50031"/>
    </source>
</evidence>
<feature type="non-terminal residue" evidence="2">
    <location>
        <position position="89"/>
    </location>
</feature>
<dbReference type="PANTHER" id="PTHR11216:SF174">
    <property type="entry name" value="GH06923P"/>
    <property type="match status" value="1"/>
</dbReference>
<dbReference type="Pfam" id="PF12763">
    <property type="entry name" value="EH"/>
    <property type="match status" value="1"/>
</dbReference>
<reference evidence="3" key="3">
    <citation type="submission" date="2015-06" db="UniProtKB">
        <authorList>
            <consortium name="EnsemblMetazoa"/>
        </authorList>
    </citation>
    <scope>IDENTIFICATION</scope>
</reference>
<dbReference type="SMART" id="SM00027">
    <property type="entry name" value="EH"/>
    <property type="match status" value="1"/>
</dbReference>
<dbReference type="OMA" id="KQVTEVC"/>
<dbReference type="GO" id="GO:0006897">
    <property type="term" value="P:endocytosis"/>
    <property type="evidence" value="ECO:0007669"/>
    <property type="project" value="TreeGrafter"/>
</dbReference>
<evidence type="ECO:0000313" key="4">
    <source>
        <dbReference type="Proteomes" id="UP000014760"/>
    </source>
</evidence>
<sequence length="89" mass="9681">MEGVKLSEVELRLFGELFGLCDMDCSGAVSPSKATELFLSSGLPQETLQKVFELCGATRIHQFGRSQFYIALKLIAVAQCGLPVQVESL</sequence>
<protein>
    <recommendedName>
        <fullName evidence="1">EH domain-containing protein</fullName>
    </recommendedName>
</protein>
<dbReference type="GO" id="GO:0016197">
    <property type="term" value="P:endosomal transport"/>
    <property type="evidence" value="ECO:0007669"/>
    <property type="project" value="TreeGrafter"/>
</dbReference>
<keyword evidence="4" id="KW-1185">Reference proteome</keyword>
<dbReference type="OrthoDB" id="524326at2759"/>
<evidence type="ECO:0000313" key="3">
    <source>
        <dbReference type="EnsemblMetazoa" id="CapteP40063"/>
    </source>
</evidence>
<dbReference type="GO" id="GO:0005886">
    <property type="term" value="C:plasma membrane"/>
    <property type="evidence" value="ECO:0007669"/>
    <property type="project" value="TreeGrafter"/>
</dbReference>
<dbReference type="SUPFAM" id="SSF47473">
    <property type="entry name" value="EF-hand"/>
    <property type="match status" value="1"/>
</dbReference>
<dbReference type="AlphaFoldDB" id="R7UAX8"/>
<dbReference type="EMBL" id="AMQN01008524">
    <property type="status" value="NOT_ANNOTATED_CDS"/>
    <property type="molecule type" value="Genomic_DNA"/>
</dbReference>
<dbReference type="STRING" id="283909.R7UAX8"/>
<dbReference type="EMBL" id="AMQN01008523">
    <property type="status" value="NOT_ANNOTATED_CDS"/>
    <property type="molecule type" value="Genomic_DNA"/>
</dbReference>
<dbReference type="InterPro" id="IPR000261">
    <property type="entry name" value="EH_dom"/>
</dbReference>
<dbReference type="EnsemblMetazoa" id="CapteT40063">
    <property type="protein sequence ID" value="CapteP40063"/>
    <property type="gene ID" value="CapteG40063"/>
</dbReference>
<dbReference type="EMBL" id="KB303327">
    <property type="protein sequence ID" value="ELU03291.1"/>
    <property type="molecule type" value="Genomic_DNA"/>
</dbReference>
<dbReference type="PANTHER" id="PTHR11216">
    <property type="entry name" value="EH DOMAIN"/>
    <property type="match status" value="1"/>
</dbReference>
<reference evidence="2 4" key="2">
    <citation type="journal article" date="2013" name="Nature">
        <title>Insights into bilaterian evolution from three spiralian genomes.</title>
        <authorList>
            <person name="Simakov O."/>
            <person name="Marletaz F."/>
            <person name="Cho S.J."/>
            <person name="Edsinger-Gonzales E."/>
            <person name="Havlak P."/>
            <person name="Hellsten U."/>
            <person name="Kuo D.H."/>
            <person name="Larsson T."/>
            <person name="Lv J."/>
            <person name="Arendt D."/>
            <person name="Savage R."/>
            <person name="Osoegawa K."/>
            <person name="de Jong P."/>
            <person name="Grimwood J."/>
            <person name="Chapman J.A."/>
            <person name="Shapiro H."/>
            <person name="Aerts A."/>
            <person name="Otillar R.P."/>
            <person name="Terry A.Y."/>
            <person name="Boore J.L."/>
            <person name="Grigoriev I.V."/>
            <person name="Lindberg D.R."/>
            <person name="Seaver E.C."/>
            <person name="Weisblat D.A."/>
            <person name="Putnam N.H."/>
            <person name="Rokhsar D.S."/>
        </authorList>
    </citation>
    <scope>NUCLEOTIDE SEQUENCE</scope>
    <source>
        <strain evidence="2 4">I ESC-2004</strain>
    </source>
</reference>
<dbReference type="Proteomes" id="UP000014760">
    <property type="component" value="Unassembled WGS sequence"/>
</dbReference>
<dbReference type="InterPro" id="IPR011992">
    <property type="entry name" value="EF-hand-dom_pair"/>
</dbReference>
<organism evidence="2">
    <name type="scientific">Capitella teleta</name>
    <name type="common">Polychaete worm</name>
    <dbReference type="NCBI Taxonomy" id="283909"/>
    <lineage>
        <taxon>Eukaryota</taxon>
        <taxon>Metazoa</taxon>
        <taxon>Spiralia</taxon>
        <taxon>Lophotrochozoa</taxon>
        <taxon>Annelida</taxon>
        <taxon>Polychaeta</taxon>
        <taxon>Sedentaria</taxon>
        <taxon>Scolecida</taxon>
        <taxon>Capitellidae</taxon>
        <taxon>Capitella</taxon>
    </lineage>
</organism>
<feature type="domain" description="EH" evidence="1">
    <location>
        <begin position="10"/>
        <end position="89"/>
    </location>
</feature>
<proteinExistence type="predicted"/>
<dbReference type="PROSITE" id="PS50031">
    <property type="entry name" value="EH"/>
    <property type="match status" value="1"/>
</dbReference>
<accession>R7UAX8</accession>
<gene>
    <name evidence="2" type="ORF">CAPTEDRAFT_40063</name>
</gene>